<evidence type="ECO:0000256" key="1">
    <source>
        <dbReference type="SAM" id="Phobius"/>
    </source>
</evidence>
<name>A0A2H1IUH0_9MICO</name>
<proteinExistence type="predicted"/>
<sequence length="131" mass="14385">MTDVALALWSGTLGVVAGTIVTLVGSYFQQRWSFSKQLQERQEQARVGLVREIMRWRLDQGQLVLRLNELPLLFGHDAETMRLYRALISAKDGAEGTRVLGDLVAHVAKLVGLDGGVQPSDISTGLHITNS</sequence>
<protein>
    <submittedName>
        <fullName evidence="2">Uncharacterized protein</fullName>
    </submittedName>
</protein>
<keyword evidence="3" id="KW-1185">Reference proteome</keyword>
<dbReference type="EMBL" id="FXZE01000004">
    <property type="protein sequence ID" value="SMX78836.1"/>
    <property type="molecule type" value="Genomic_DNA"/>
</dbReference>
<accession>A0A2H1IUH0</accession>
<organism evidence="2 3">
    <name type="scientific">Brevibacterium antiquum</name>
    <dbReference type="NCBI Taxonomy" id="234835"/>
    <lineage>
        <taxon>Bacteria</taxon>
        <taxon>Bacillati</taxon>
        <taxon>Actinomycetota</taxon>
        <taxon>Actinomycetes</taxon>
        <taxon>Micrococcales</taxon>
        <taxon>Brevibacteriaceae</taxon>
        <taxon>Brevibacterium</taxon>
    </lineage>
</organism>
<evidence type="ECO:0000313" key="3">
    <source>
        <dbReference type="Proteomes" id="UP000234342"/>
    </source>
</evidence>
<gene>
    <name evidence="2" type="ORF">BANT10_01296</name>
</gene>
<keyword evidence="1" id="KW-0812">Transmembrane</keyword>
<keyword evidence="1" id="KW-0472">Membrane</keyword>
<dbReference type="AlphaFoldDB" id="A0A2H1IUH0"/>
<feature type="transmembrane region" description="Helical" evidence="1">
    <location>
        <begin position="6"/>
        <end position="28"/>
    </location>
</feature>
<reference evidence="3" key="1">
    <citation type="submission" date="2017-03" db="EMBL/GenBank/DDBJ databases">
        <authorList>
            <person name="Monnet C."/>
        </authorList>
    </citation>
    <scope>NUCLEOTIDE SEQUENCE [LARGE SCALE GENOMIC DNA]</scope>
    <source>
        <strain evidence="3">P10</strain>
    </source>
</reference>
<dbReference type="Proteomes" id="UP000234342">
    <property type="component" value="Unassembled WGS sequence"/>
</dbReference>
<evidence type="ECO:0000313" key="2">
    <source>
        <dbReference type="EMBL" id="SMX78836.1"/>
    </source>
</evidence>
<keyword evidence="1" id="KW-1133">Transmembrane helix</keyword>